<dbReference type="PANTHER" id="PTHR43278">
    <property type="entry name" value="NAD(P)H-DEPENDENT FMN-CONTAINING OXIDOREDUCTASE YWQN-RELATED"/>
    <property type="match status" value="1"/>
</dbReference>
<reference evidence="4" key="2">
    <citation type="submission" date="2021-04" db="EMBL/GenBank/DDBJ databases">
        <authorList>
            <person name="Gilroy R."/>
        </authorList>
    </citation>
    <scope>NUCLEOTIDE SEQUENCE</scope>
    <source>
        <strain evidence="4">CHK183-1962</strain>
    </source>
</reference>
<evidence type="ECO:0000259" key="3">
    <source>
        <dbReference type="Pfam" id="PF03358"/>
    </source>
</evidence>
<organism evidence="4 5">
    <name type="scientific">Candidatus Fusicatenibacter merdavium</name>
    <dbReference type="NCBI Taxonomy" id="2838600"/>
    <lineage>
        <taxon>Bacteria</taxon>
        <taxon>Bacillati</taxon>
        <taxon>Bacillota</taxon>
        <taxon>Clostridia</taxon>
        <taxon>Lachnospirales</taxon>
        <taxon>Lachnospiraceae</taxon>
        <taxon>Fusicatenibacter</taxon>
    </lineage>
</organism>
<dbReference type="EMBL" id="DXEK01000165">
    <property type="protein sequence ID" value="HIX77936.1"/>
    <property type="molecule type" value="Genomic_DNA"/>
</dbReference>
<evidence type="ECO:0000256" key="1">
    <source>
        <dbReference type="ARBA" id="ARBA00022630"/>
    </source>
</evidence>
<accession>A0A9D2BJ06</accession>
<dbReference type="AlphaFoldDB" id="A0A9D2BJ06"/>
<name>A0A9D2BJ06_9FIRM</name>
<dbReference type="InterPro" id="IPR029039">
    <property type="entry name" value="Flavoprotein-like_sf"/>
</dbReference>
<dbReference type="InterPro" id="IPR051796">
    <property type="entry name" value="ISF_SsuE-like"/>
</dbReference>
<keyword evidence="1" id="KW-0285">Flavoprotein</keyword>
<evidence type="ECO:0000313" key="4">
    <source>
        <dbReference type="EMBL" id="HIX77936.1"/>
    </source>
</evidence>
<dbReference type="GO" id="GO:0016491">
    <property type="term" value="F:oxidoreductase activity"/>
    <property type="evidence" value="ECO:0007669"/>
    <property type="project" value="InterPro"/>
</dbReference>
<dbReference type="SUPFAM" id="SSF52218">
    <property type="entry name" value="Flavoproteins"/>
    <property type="match status" value="1"/>
</dbReference>
<feature type="domain" description="NADPH-dependent FMN reductase-like" evidence="3">
    <location>
        <begin position="17"/>
        <end position="167"/>
    </location>
</feature>
<evidence type="ECO:0000313" key="5">
    <source>
        <dbReference type="Proteomes" id="UP000886890"/>
    </source>
</evidence>
<dbReference type="Proteomes" id="UP000886890">
    <property type="component" value="Unassembled WGS sequence"/>
</dbReference>
<gene>
    <name evidence="4" type="ORF">H9734_10130</name>
</gene>
<dbReference type="PANTHER" id="PTHR43278:SF4">
    <property type="entry name" value="NAD(P)H-DEPENDENT FMN-CONTAINING OXIDOREDUCTASE YWQN-RELATED"/>
    <property type="match status" value="1"/>
</dbReference>
<dbReference type="Pfam" id="PF03358">
    <property type="entry name" value="FMN_red"/>
    <property type="match status" value="1"/>
</dbReference>
<dbReference type="InterPro" id="IPR005025">
    <property type="entry name" value="FMN_Rdtase-like_dom"/>
</dbReference>
<proteinExistence type="predicted"/>
<reference evidence="4" key="1">
    <citation type="journal article" date="2021" name="PeerJ">
        <title>Extensive microbial diversity within the chicken gut microbiome revealed by metagenomics and culture.</title>
        <authorList>
            <person name="Gilroy R."/>
            <person name="Ravi A."/>
            <person name="Getino M."/>
            <person name="Pursley I."/>
            <person name="Horton D.L."/>
            <person name="Alikhan N.F."/>
            <person name="Baker D."/>
            <person name="Gharbi K."/>
            <person name="Hall N."/>
            <person name="Watson M."/>
            <person name="Adriaenssens E.M."/>
            <person name="Foster-Nyarko E."/>
            <person name="Jarju S."/>
            <person name="Secka A."/>
            <person name="Antonio M."/>
            <person name="Oren A."/>
            <person name="Chaudhuri R.R."/>
            <person name="La Ragione R."/>
            <person name="Hildebrand F."/>
            <person name="Pallen M.J."/>
        </authorList>
    </citation>
    <scope>NUCLEOTIDE SEQUENCE</scope>
    <source>
        <strain evidence="4">CHK183-1962</strain>
    </source>
</reference>
<comment type="caution">
    <text evidence="4">The sequence shown here is derived from an EMBL/GenBank/DDBJ whole genome shotgun (WGS) entry which is preliminary data.</text>
</comment>
<protein>
    <submittedName>
        <fullName evidence="4">Flavodoxin family protein</fullName>
    </submittedName>
</protein>
<evidence type="ECO:0000256" key="2">
    <source>
        <dbReference type="ARBA" id="ARBA00022643"/>
    </source>
</evidence>
<keyword evidence="2" id="KW-0288">FMN</keyword>
<dbReference type="Gene3D" id="3.40.50.360">
    <property type="match status" value="1"/>
</dbReference>
<sequence length="220" mass="24477">MECPETNQNNEEKKPYVLLINGSPNGHGCTYTALEEVSKTLNQEGVDTEIIHVGNKPIRGCIGCKKCMTAGRCVFDDLVNEVAPKFNACDGIVIGSPVYYASANGTLISFLDRLFYSSLADKTMKVGAAVVSCRRAGNTATFDELNKYFTISEMPVVSSQYWNMVHGNSPEEVRQDKEGLQTMRTLGRNMAFLIKSIRLGREAYGLPEKEEQHIFTNFIR</sequence>